<dbReference type="GO" id="GO:0016757">
    <property type="term" value="F:glycosyltransferase activity"/>
    <property type="evidence" value="ECO:0007669"/>
    <property type="project" value="InterPro"/>
</dbReference>
<reference evidence="2 3" key="1">
    <citation type="submission" date="2007-03" db="EMBL/GenBank/DDBJ databases">
        <authorList>
            <person name="Stal L."/>
            <person name="Ferriera S."/>
            <person name="Johnson J."/>
            <person name="Kravitz S."/>
            <person name="Beeson K."/>
            <person name="Sutton G."/>
            <person name="Rogers Y.-H."/>
            <person name="Friedman R."/>
            <person name="Frazier M."/>
            <person name="Venter J.C."/>
        </authorList>
    </citation>
    <scope>NUCLEOTIDE SEQUENCE [LARGE SCALE GENOMIC DNA]</scope>
    <source>
        <strain evidence="2 3">CCY0110</strain>
    </source>
</reference>
<dbReference type="InterPro" id="IPR049625">
    <property type="entry name" value="Glyco_transf_61_cat"/>
</dbReference>
<proteinExistence type="predicted"/>
<dbReference type="EMBL" id="AAXW01000002">
    <property type="protein sequence ID" value="EAZ93329.1"/>
    <property type="molecule type" value="Genomic_DNA"/>
</dbReference>
<organism evidence="2 3">
    <name type="scientific">Crocosphaera chwakensis CCY0110</name>
    <dbReference type="NCBI Taxonomy" id="391612"/>
    <lineage>
        <taxon>Bacteria</taxon>
        <taxon>Bacillati</taxon>
        <taxon>Cyanobacteriota</taxon>
        <taxon>Cyanophyceae</taxon>
        <taxon>Oscillatoriophycideae</taxon>
        <taxon>Chroococcales</taxon>
        <taxon>Aphanothecaceae</taxon>
        <taxon>Crocosphaera</taxon>
        <taxon>Crocosphaera chwakensis</taxon>
    </lineage>
</organism>
<dbReference type="AlphaFoldDB" id="A3IHP7"/>
<feature type="domain" description="Glycosyltransferase 61 catalytic" evidence="1">
    <location>
        <begin position="64"/>
        <end position="230"/>
    </location>
</feature>
<comment type="caution">
    <text evidence="2">The sequence shown here is derived from an EMBL/GenBank/DDBJ whole genome shotgun (WGS) entry which is preliminary data.</text>
</comment>
<evidence type="ECO:0000259" key="1">
    <source>
        <dbReference type="Pfam" id="PF04577"/>
    </source>
</evidence>
<dbReference type="Pfam" id="PF04577">
    <property type="entry name" value="Glyco_transf_61"/>
    <property type="match status" value="1"/>
</dbReference>
<dbReference type="eggNOG" id="COG4421">
    <property type="taxonomic scope" value="Bacteria"/>
</dbReference>
<dbReference type="Proteomes" id="UP000003781">
    <property type="component" value="Unassembled WGS sequence"/>
</dbReference>
<gene>
    <name evidence="2" type="ORF">CY0110_16077</name>
</gene>
<name>A3IHP7_9CHRO</name>
<protein>
    <recommendedName>
        <fullName evidence="1">Glycosyltransferase 61 catalytic domain-containing protein</fullName>
    </recommendedName>
</protein>
<keyword evidence="3" id="KW-1185">Reference proteome</keyword>
<evidence type="ECO:0000313" key="3">
    <source>
        <dbReference type="Proteomes" id="UP000003781"/>
    </source>
</evidence>
<accession>A3IHP7</accession>
<sequence>MLDAHQNGLFHKGGPIWPDWSKQMEARQCNNGIPVDNIPSFPSYKIDSFIEEPLVWCGPIVDHFGHQIADFSTRLLHSKHILPKAKFVFSAKNPYYFDFFNTPSFFREILNWYNISPNQVKIISQPCIAKELSVAPQSEQLNNLGPSQEYLDLLDCLVEKQLIKKPKQGTIYISRAGMNIRFAGEVYLEQLLRKINVKIIRPETMNLKTQLSEYESSERLIFSEGSAIHGIQLLGRCINEVQVLNRRPKAKIAKNFIDVRADNLTYFDITKGILYKVNDKNNIIYNRGLSILDEDALLDYFSLVFPSLISIWNYEDYLEARDHDIMDWIHKEMEMRVSNRKFSSSSLSLFQSELIETMGKLGLNQFIPIVEKFSTH</sequence>
<evidence type="ECO:0000313" key="2">
    <source>
        <dbReference type="EMBL" id="EAZ93329.1"/>
    </source>
</evidence>